<sequence length="178" mass="20505">MYVNTKKMAVSGLLMALAVVFIVLSGILDFNTLFFLAAAAFFVGIIIREFGLRYGAAYFIGCLVLGILLAPQKLYCITYAMMGIYVLGIEFLWHYLGKHPQWEKRKRIFQIGKFVIFNVMYLPVLFFFPKLLFAGEIPDTMLFVLIVAGQIALFIYDKAYEYFLIRMWGQVRVKIFGK</sequence>
<evidence type="ECO:0000313" key="2">
    <source>
        <dbReference type="EMBL" id="VYT16273.1"/>
    </source>
</evidence>
<keyword evidence="1" id="KW-0812">Transmembrane</keyword>
<keyword evidence="1" id="KW-1133">Transmembrane helix</keyword>
<accession>A0A6N2UH07</accession>
<reference evidence="2" key="1">
    <citation type="submission" date="2019-11" db="EMBL/GenBank/DDBJ databases">
        <authorList>
            <person name="Feng L."/>
        </authorList>
    </citation>
    <scope>NUCLEOTIDE SEQUENCE</scope>
    <source>
        <strain evidence="2">BhanseniiLFYP23</strain>
    </source>
</reference>
<proteinExistence type="predicted"/>
<feature type="transmembrane region" description="Helical" evidence="1">
    <location>
        <begin position="77"/>
        <end position="96"/>
    </location>
</feature>
<gene>
    <name evidence="2" type="ORF">BHLFYP23_00402</name>
</gene>
<dbReference type="EMBL" id="CACRSY010000014">
    <property type="protein sequence ID" value="VYT16273.1"/>
    <property type="molecule type" value="Genomic_DNA"/>
</dbReference>
<evidence type="ECO:0000256" key="1">
    <source>
        <dbReference type="SAM" id="Phobius"/>
    </source>
</evidence>
<keyword evidence="1" id="KW-0472">Membrane</keyword>
<feature type="transmembrane region" description="Helical" evidence="1">
    <location>
        <begin position="140"/>
        <end position="156"/>
    </location>
</feature>
<dbReference type="AlphaFoldDB" id="A0A6N2UH07"/>
<organism evidence="2">
    <name type="scientific">Blautia hansenii</name>
    <name type="common">Ruminococcus hansenii</name>
    <dbReference type="NCBI Taxonomy" id="1322"/>
    <lineage>
        <taxon>Bacteria</taxon>
        <taxon>Bacillati</taxon>
        <taxon>Bacillota</taxon>
        <taxon>Clostridia</taxon>
        <taxon>Lachnospirales</taxon>
        <taxon>Lachnospiraceae</taxon>
        <taxon>Blautia</taxon>
    </lineage>
</organism>
<protein>
    <submittedName>
        <fullName evidence="2">Uncharacterized protein</fullName>
    </submittedName>
</protein>
<feature type="transmembrane region" description="Helical" evidence="1">
    <location>
        <begin position="54"/>
        <end position="71"/>
    </location>
</feature>
<dbReference type="RefSeq" id="WP_003019590.1">
    <property type="nucleotide sequence ID" value="NZ_CACRSY010000014.1"/>
</dbReference>
<name>A0A6N2UH07_BLAHA</name>
<feature type="transmembrane region" description="Helical" evidence="1">
    <location>
        <begin position="108"/>
        <end position="128"/>
    </location>
</feature>